<dbReference type="Proteomes" id="UP000255177">
    <property type="component" value="Unassembled WGS sequence"/>
</dbReference>
<dbReference type="RefSeq" id="WP_115089544.1">
    <property type="nucleotide sequence ID" value="NZ_CBCSFG010000017.1"/>
</dbReference>
<sequence length="100" mass="11098">MNDYDEDFATPDSPTLVEMWKHQVVLMTNEAEYLNTELLKARQNIAKLVAINAQLADQLRGVRSADNLAPSNLWESALPAIERTALENPGAAHFTAPPRP</sequence>
<dbReference type="AlphaFoldDB" id="A0A380T8W0"/>
<gene>
    <name evidence="1" type="ORF">CCOS864_05418</name>
</gene>
<keyword evidence="2" id="KW-1185">Reference proteome</keyword>
<accession>A0A380T8W0</accession>
<evidence type="ECO:0000313" key="1">
    <source>
        <dbReference type="EMBL" id="SUQ65938.1"/>
    </source>
</evidence>
<proteinExistence type="predicted"/>
<reference evidence="2" key="1">
    <citation type="submission" date="2018-07" db="EMBL/GenBank/DDBJ databases">
        <authorList>
            <person name="Blom J."/>
        </authorList>
    </citation>
    <scope>NUCLEOTIDE SEQUENCE [LARGE SCALE GENOMIC DNA]</scope>
    <source>
        <strain evidence="2">CCOS 864</strain>
    </source>
</reference>
<evidence type="ECO:0000313" key="2">
    <source>
        <dbReference type="Proteomes" id="UP000255177"/>
    </source>
</evidence>
<organism evidence="1 2">
    <name type="scientific">Pseudomonas wadenswilerensis</name>
    <dbReference type="NCBI Taxonomy" id="1785161"/>
    <lineage>
        <taxon>Bacteria</taxon>
        <taxon>Pseudomonadati</taxon>
        <taxon>Pseudomonadota</taxon>
        <taxon>Gammaproteobacteria</taxon>
        <taxon>Pseudomonadales</taxon>
        <taxon>Pseudomonadaceae</taxon>
        <taxon>Pseudomonas</taxon>
    </lineage>
</organism>
<protein>
    <submittedName>
        <fullName evidence="1">Uncharacterized protein</fullName>
    </submittedName>
</protein>
<name>A0A380T8W0_9PSED</name>
<dbReference type="EMBL" id="UIDD01000013">
    <property type="protein sequence ID" value="SUQ65938.1"/>
    <property type="molecule type" value="Genomic_DNA"/>
</dbReference>